<dbReference type="EMBL" id="BAABVV010000033">
    <property type="protein sequence ID" value="GAA6114326.1"/>
    <property type="molecule type" value="Genomic_DNA"/>
</dbReference>
<evidence type="ECO:0000313" key="3">
    <source>
        <dbReference type="Proteomes" id="UP001438112"/>
    </source>
</evidence>
<proteinExistence type="predicted"/>
<gene>
    <name evidence="2" type="ORF">AP20H10_06890</name>
</gene>
<organism evidence="2 3">
    <name type="scientific">Apilactobacillus apinorum</name>
    <dbReference type="NCBI Taxonomy" id="1218495"/>
    <lineage>
        <taxon>Bacteria</taxon>
        <taxon>Bacillati</taxon>
        <taxon>Bacillota</taxon>
        <taxon>Bacilli</taxon>
        <taxon>Lactobacillales</taxon>
        <taxon>Lactobacillaceae</taxon>
        <taxon>Apilactobacillus</taxon>
    </lineage>
</organism>
<keyword evidence="1" id="KW-0472">Membrane</keyword>
<sequence>MKINYALILDAVVMLTFLGLAVWLQNVYVNDSIARLVSYLKILFNLFTIFYDVNFKKEKRTNSRGVSPFLMSTNFISNLNIKIIFR</sequence>
<protein>
    <submittedName>
        <fullName evidence="2">Uncharacterized protein</fullName>
    </submittedName>
</protein>
<keyword evidence="1" id="KW-1133">Transmembrane helix</keyword>
<accession>A0ABP9ZHQ6</accession>
<dbReference type="Proteomes" id="UP001438112">
    <property type="component" value="Unassembled WGS sequence"/>
</dbReference>
<feature type="transmembrane region" description="Helical" evidence="1">
    <location>
        <begin position="36"/>
        <end position="54"/>
    </location>
</feature>
<keyword evidence="1" id="KW-0812">Transmembrane</keyword>
<name>A0ABP9ZHQ6_9LACO</name>
<keyword evidence="3" id="KW-1185">Reference proteome</keyword>
<feature type="transmembrane region" description="Helical" evidence="1">
    <location>
        <begin position="7"/>
        <end position="24"/>
    </location>
</feature>
<comment type="caution">
    <text evidence="2">The sequence shown here is derived from an EMBL/GenBank/DDBJ whole genome shotgun (WGS) entry which is preliminary data.</text>
</comment>
<reference evidence="2 3" key="1">
    <citation type="submission" date="2024-03" db="EMBL/GenBank/DDBJ databases">
        <title>Inconsistent identification of Apilactobacillus kunkeei-related strains obtained by well-developed overall genome related indices.</title>
        <authorList>
            <person name="Maeno S."/>
            <person name="Endo A."/>
        </authorList>
    </citation>
    <scope>NUCLEOTIDE SEQUENCE [LARGE SCALE GENOMIC DNA]</scope>
    <source>
        <strain evidence="2 3">20H-10</strain>
    </source>
</reference>
<evidence type="ECO:0000256" key="1">
    <source>
        <dbReference type="SAM" id="Phobius"/>
    </source>
</evidence>
<evidence type="ECO:0000313" key="2">
    <source>
        <dbReference type="EMBL" id="GAA6114326.1"/>
    </source>
</evidence>